<reference evidence="2" key="1">
    <citation type="submission" date="2016-11" db="EMBL/GenBank/DDBJ databases">
        <title>Complete Genome Sequence of alachlor-degrading Sphingomonas sp. strain JJ-A5.</title>
        <authorList>
            <person name="Lee H."/>
            <person name="Ka J.-O."/>
        </authorList>
    </citation>
    <scope>NUCLEOTIDE SEQUENCE [LARGE SCALE GENOMIC DNA]</scope>
    <source>
        <strain evidence="2">JJ-A5</strain>
    </source>
</reference>
<dbReference type="InterPro" id="IPR005335">
    <property type="entry name" value="Terminase_ssu"/>
</dbReference>
<dbReference type="EMBL" id="CP018221">
    <property type="protein sequence ID" value="API60547.1"/>
    <property type="molecule type" value="Genomic_DNA"/>
</dbReference>
<proteinExistence type="predicted"/>
<gene>
    <name evidence="1" type="ORF">BSL82_15690</name>
</gene>
<dbReference type="InterPro" id="IPR038713">
    <property type="entry name" value="Terminase_Gp1_N_sf"/>
</dbReference>
<protein>
    <recommendedName>
        <fullName evidence="3">Terminase</fullName>
    </recommendedName>
</protein>
<dbReference type="Proteomes" id="UP000182063">
    <property type="component" value="Chromosome"/>
</dbReference>
<sequence length="148" mass="15777">MLKISKADLTEKQLAFVQAYAEGCSPGEAALKSGYATREVGYQVVRSPAVQKALHEWRENMINTEGANLAIRTMIALMQPGNPGGVRFQAAKYMLDAAGHGPKDESGHAKELHEMTADELEAAISKLDSALAGKAEAAKPVNARVIEG</sequence>
<organism evidence="1 2">
    <name type="scientific">Tardibacter chloracetimidivorans</name>
    <dbReference type="NCBI Taxonomy" id="1921510"/>
    <lineage>
        <taxon>Bacteria</taxon>
        <taxon>Pseudomonadati</taxon>
        <taxon>Pseudomonadota</taxon>
        <taxon>Alphaproteobacteria</taxon>
        <taxon>Sphingomonadales</taxon>
        <taxon>Sphingomonadaceae</taxon>
        <taxon>Tardibacter</taxon>
    </lineage>
</organism>
<evidence type="ECO:0000313" key="2">
    <source>
        <dbReference type="Proteomes" id="UP000182063"/>
    </source>
</evidence>
<dbReference type="Pfam" id="PF03592">
    <property type="entry name" value="Terminase_2"/>
    <property type="match status" value="1"/>
</dbReference>
<dbReference type="Gene3D" id="1.10.10.1400">
    <property type="entry name" value="Terminase, small subunit, N-terminal DNA-binding domain, HTH motif"/>
    <property type="match status" value="1"/>
</dbReference>
<dbReference type="AlphaFoldDB" id="A0A1L3ZY45"/>
<dbReference type="KEGG" id="sphj:BSL82_15690"/>
<accession>A0A1L3ZY45</accession>
<dbReference type="GO" id="GO:0051276">
    <property type="term" value="P:chromosome organization"/>
    <property type="evidence" value="ECO:0007669"/>
    <property type="project" value="InterPro"/>
</dbReference>
<evidence type="ECO:0000313" key="1">
    <source>
        <dbReference type="EMBL" id="API60547.1"/>
    </source>
</evidence>
<dbReference type="STRING" id="1921510.BSL82_15690"/>
<keyword evidence="2" id="KW-1185">Reference proteome</keyword>
<evidence type="ECO:0008006" key="3">
    <source>
        <dbReference type="Google" id="ProtNLM"/>
    </source>
</evidence>
<name>A0A1L3ZY45_9SPHN</name>